<reference evidence="1 2" key="1">
    <citation type="submission" date="2018-08" db="EMBL/GenBank/DDBJ databases">
        <title>A genome reference for cultivated species of the human gut microbiota.</title>
        <authorList>
            <person name="Zou Y."/>
            <person name="Xue W."/>
            <person name="Luo G."/>
        </authorList>
    </citation>
    <scope>NUCLEOTIDE SEQUENCE [LARGE SCALE GENOMIC DNA]</scope>
    <source>
        <strain evidence="1 2">OF03-9BH</strain>
    </source>
</reference>
<dbReference type="EMBL" id="QSCF01000022">
    <property type="protein sequence ID" value="RGX77849.1"/>
    <property type="molecule type" value="Genomic_DNA"/>
</dbReference>
<evidence type="ECO:0000313" key="2">
    <source>
        <dbReference type="Proteomes" id="UP000286075"/>
    </source>
</evidence>
<dbReference type="RefSeq" id="WP_117987807.1">
    <property type="nucleotide sequence ID" value="NZ_CABMFG010000022.1"/>
</dbReference>
<protein>
    <submittedName>
        <fullName evidence="1">Uncharacterized protein</fullName>
    </submittedName>
</protein>
<accession>A0A413H362</accession>
<dbReference type="OrthoDB" id="1024051at2"/>
<comment type="caution">
    <text evidence="1">The sequence shown here is derived from an EMBL/GenBank/DDBJ whole genome shotgun (WGS) entry which is preliminary data.</text>
</comment>
<dbReference type="Proteomes" id="UP000286075">
    <property type="component" value="Unassembled WGS sequence"/>
</dbReference>
<gene>
    <name evidence="1" type="ORF">DXA68_13985</name>
</gene>
<name>A0A413H362_9BACE</name>
<evidence type="ECO:0000313" key="1">
    <source>
        <dbReference type="EMBL" id="RGX77849.1"/>
    </source>
</evidence>
<organism evidence="1 2">
    <name type="scientific">Bacteroides stercorirosoris</name>
    <dbReference type="NCBI Taxonomy" id="871324"/>
    <lineage>
        <taxon>Bacteria</taxon>
        <taxon>Pseudomonadati</taxon>
        <taxon>Bacteroidota</taxon>
        <taxon>Bacteroidia</taxon>
        <taxon>Bacteroidales</taxon>
        <taxon>Bacteroidaceae</taxon>
        <taxon>Bacteroides</taxon>
    </lineage>
</organism>
<sequence>MELTEDKLEYIAFVARRYCRPDEFMDDDTLELAELTATDIFKNRFSILEEQYNDKYEEFISNLEIQKTLTIYNLNPDKFWLLFLFATDFTNSCFSYEIKSPPTTRETIMDLYDMLNDTLQIKRELHTEYENPHNTQLILKTEGKTVSTDNPILLHLFKKFCAEHLLSVDNSLDIVPYWSSTTEEDKVRTRKMKFFVELFRYFLDAHITAVKPSKMTFIGRFLYLANIAEQEWFYTSYLHTPITKRNWFMIKQFGTVTLNGIEYIREPVDVGKKVADTIKKCTDYAPISTSNYFYVMS</sequence>
<proteinExistence type="predicted"/>
<dbReference type="AlphaFoldDB" id="A0A413H362"/>